<accession>A0AAD4H058</accession>
<dbReference type="AlphaFoldDB" id="A0AAD4H058"/>
<sequence length="156" mass="18036">MVQDEWKPDGSQDATRWMGEIADTTKASTIEPLSVFKIKVTGLVLPMERRARHPRLEPARGRLSDGSCSGHPYKKKTRPDYPTIETTMKAITKYYKLNDYDSRIREQYQEEYTAVPSEVFDHNGVKIEGPRLIDFKKEFDKEVTDGLSMNKLTNMF</sequence>
<protein>
    <submittedName>
        <fullName evidence="2">Uncharacterized protein</fullName>
    </submittedName>
</protein>
<name>A0AAD4H058_9FUNG</name>
<reference evidence="2" key="1">
    <citation type="journal article" date="2020" name="Fungal Divers.">
        <title>Resolving the Mortierellaceae phylogeny through synthesis of multi-gene phylogenetics and phylogenomics.</title>
        <authorList>
            <person name="Vandepol N."/>
            <person name="Liber J."/>
            <person name="Desiro A."/>
            <person name="Na H."/>
            <person name="Kennedy M."/>
            <person name="Barry K."/>
            <person name="Grigoriev I.V."/>
            <person name="Miller A.N."/>
            <person name="O'Donnell K."/>
            <person name="Stajich J.E."/>
            <person name="Bonito G."/>
        </authorList>
    </citation>
    <scope>NUCLEOTIDE SEQUENCE</scope>
    <source>
        <strain evidence="2">NRRL 28262</strain>
    </source>
</reference>
<organism evidence="2 3">
    <name type="scientific">Linnemannia exigua</name>
    <dbReference type="NCBI Taxonomy" id="604196"/>
    <lineage>
        <taxon>Eukaryota</taxon>
        <taxon>Fungi</taxon>
        <taxon>Fungi incertae sedis</taxon>
        <taxon>Mucoromycota</taxon>
        <taxon>Mortierellomycotina</taxon>
        <taxon>Mortierellomycetes</taxon>
        <taxon>Mortierellales</taxon>
        <taxon>Mortierellaceae</taxon>
        <taxon>Linnemannia</taxon>
    </lineage>
</organism>
<dbReference type="Proteomes" id="UP001194580">
    <property type="component" value="Unassembled WGS sequence"/>
</dbReference>
<evidence type="ECO:0000313" key="2">
    <source>
        <dbReference type="EMBL" id="KAG0255722.1"/>
    </source>
</evidence>
<evidence type="ECO:0000256" key="1">
    <source>
        <dbReference type="SAM" id="MobiDB-lite"/>
    </source>
</evidence>
<evidence type="ECO:0000313" key="3">
    <source>
        <dbReference type="Proteomes" id="UP001194580"/>
    </source>
</evidence>
<keyword evidence="3" id="KW-1185">Reference proteome</keyword>
<proteinExistence type="predicted"/>
<comment type="caution">
    <text evidence="2">The sequence shown here is derived from an EMBL/GenBank/DDBJ whole genome shotgun (WGS) entry which is preliminary data.</text>
</comment>
<feature type="region of interest" description="Disordered" evidence="1">
    <location>
        <begin position="52"/>
        <end position="81"/>
    </location>
</feature>
<gene>
    <name evidence="2" type="ORF">BGZ95_005698</name>
</gene>
<feature type="compositionally biased region" description="Basic and acidic residues" evidence="1">
    <location>
        <begin position="54"/>
        <end position="63"/>
    </location>
</feature>
<dbReference type="EMBL" id="JAAAIL010002631">
    <property type="protein sequence ID" value="KAG0255722.1"/>
    <property type="molecule type" value="Genomic_DNA"/>
</dbReference>